<evidence type="ECO:0000313" key="2">
    <source>
        <dbReference type="EMBL" id="ARX88939.1"/>
    </source>
</evidence>
<dbReference type="Proteomes" id="UP000195880">
    <property type="component" value="Chromosome"/>
</dbReference>
<sequence length="314" mass="33932">MSYDVSLINSNVPHSARIWNYWLGGKDCYEVDRQVGDEIRAANPEITEIARAQRAFLARAVTYLVAEAGIRQFLDVGTGLPTADNTHEVAQRTAPESRIVYVDHDPIVLAHAAALLTSAPEGATDYIQADLCDPGTILERAAATLDFTQPIALMLLGITAHLTDDSAYEVVARLTDALPSGSHLVLCDDTEVIRPEQMRRMIEQWNEAGDNPRVNRSPEELARFFDGLDFVEPGLVSVSRWRPAPGGPSRPRRSTTSAASPASPDPGTGGDPSTVAHSRTAGAPSTAGRQFSSLPPAHQPLAPEMTLPWQRPSP</sequence>
<dbReference type="AlphaFoldDB" id="A0A1Z1WRB8"/>
<evidence type="ECO:0000313" key="3">
    <source>
        <dbReference type="Proteomes" id="UP000195880"/>
    </source>
</evidence>
<protein>
    <recommendedName>
        <fullName evidence="4">S-adenosyl methyltransferase</fullName>
    </recommendedName>
</protein>
<dbReference type="InterPro" id="IPR006764">
    <property type="entry name" value="SAM_dep_MeTrfase_SAV2177_type"/>
</dbReference>
<evidence type="ECO:0000256" key="1">
    <source>
        <dbReference type="SAM" id="MobiDB-lite"/>
    </source>
</evidence>
<dbReference type="KEGG" id="salf:SMD44_08426"/>
<feature type="region of interest" description="Disordered" evidence="1">
    <location>
        <begin position="238"/>
        <end position="314"/>
    </location>
</feature>
<dbReference type="Pfam" id="PF04672">
    <property type="entry name" value="Methyltransf_19"/>
    <property type="match status" value="1"/>
</dbReference>
<dbReference type="EMBL" id="CP021748">
    <property type="protein sequence ID" value="ARX88939.1"/>
    <property type="molecule type" value="Genomic_DNA"/>
</dbReference>
<dbReference type="InterPro" id="IPR029063">
    <property type="entry name" value="SAM-dependent_MTases_sf"/>
</dbReference>
<dbReference type="SUPFAM" id="SSF53335">
    <property type="entry name" value="S-adenosyl-L-methionine-dependent methyltransferases"/>
    <property type="match status" value="1"/>
</dbReference>
<dbReference type="eggNOG" id="COG3315">
    <property type="taxonomic scope" value="Bacteria"/>
</dbReference>
<dbReference type="STRING" id="67267.GCA_000716675_00426"/>
<keyword evidence="3" id="KW-1185">Reference proteome</keyword>
<name>A0A1Z1WRB8_9ACTN</name>
<evidence type="ECO:0008006" key="4">
    <source>
        <dbReference type="Google" id="ProtNLM"/>
    </source>
</evidence>
<organism evidence="2 3">
    <name type="scientific">Streptomyces alboflavus</name>
    <dbReference type="NCBI Taxonomy" id="67267"/>
    <lineage>
        <taxon>Bacteria</taxon>
        <taxon>Bacillati</taxon>
        <taxon>Actinomycetota</taxon>
        <taxon>Actinomycetes</taxon>
        <taxon>Kitasatosporales</taxon>
        <taxon>Streptomycetaceae</taxon>
        <taxon>Streptomyces</taxon>
    </lineage>
</organism>
<feature type="compositionally biased region" description="Low complexity" evidence="1">
    <location>
        <begin position="242"/>
        <end position="274"/>
    </location>
</feature>
<gene>
    <name evidence="2" type="ORF">SMD44_08426</name>
</gene>
<accession>A0A1Z1WRB8</accession>
<proteinExistence type="predicted"/>
<reference evidence="2 3" key="1">
    <citation type="submission" date="2017-05" db="EMBL/GenBank/DDBJ databases">
        <title>Streptomyces alboflavus Genome sequencing and assembly.</title>
        <authorList>
            <person name="Wang Y."/>
            <person name="Du B."/>
            <person name="Ding Y."/>
            <person name="Liu H."/>
            <person name="Hou Q."/>
            <person name="Liu K."/>
            <person name="Wang C."/>
            <person name="Yao L."/>
        </authorList>
    </citation>
    <scope>NUCLEOTIDE SEQUENCE [LARGE SCALE GENOMIC DNA]</scope>
    <source>
        <strain evidence="2 3">MDJK44</strain>
    </source>
</reference>
<dbReference type="Gene3D" id="3.40.50.150">
    <property type="entry name" value="Vaccinia Virus protein VP39"/>
    <property type="match status" value="1"/>
</dbReference>